<organism evidence="1 2">
    <name type="scientific">Pseudaeromonas paramecii</name>
    <dbReference type="NCBI Taxonomy" id="2138166"/>
    <lineage>
        <taxon>Bacteria</taxon>
        <taxon>Pseudomonadati</taxon>
        <taxon>Pseudomonadota</taxon>
        <taxon>Gammaproteobacteria</taxon>
        <taxon>Aeromonadales</taxon>
        <taxon>Aeromonadaceae</taxon>
        <taxon>Pseudaeromonas</taxon>
    </lineage>
</organism>
<protein>
    <submittedName>
        <fullName evidence="1">Uncharacterized protein</fullName>
    </submittedName>
</protein>
<reference evidence="2" key="1">
    <citation type="journal article" date="2019" name="Int. J. Syst. Evol. Microbiol.">
        <title>The Global Catalogue of Microorganisms (GCM) 10K type strain sequencing project: providing services to taxonomists for standard genome sequencing and annotation.</title>
        <authorList>
            <consortium name="The Broad Institute Genomics Platform"/>
            <consortium name="The Broad Institute Genome Sequencing Center for Infectious Disease"/>
            <person name="Wu L."/>
            <person name="Ma J."/>
        </authorList>
    </citation>
    <scope>NUCLEOTIDE SEQUENCE [LARGE SCALE GENOMIC DNA]</scope>
    <source>
        <strain evidence="2">JCM 32226</strain>
    </source>
</reference>
<dbReference type="EMBL" id="BAABFC010000001">
    <property type="protein sequence ID" value="GAA4493597.1"/>
    <property type="molecule type" value="Genomic_DNA"/>
</dbReference>
<evidence type="ECO:0000313" key="1">
    <source>
        <dbReference type="EMBL" id="GAA4493597.1"/>
    </source>
</evidence>
<proteinExistence type="predicted"/>
<keyword evidence="2" id="KW-1185">Reference proteome</keyword>
<accession>A0ABP8PVP5</accession>
<gene>
    <name evidence="1" type="ORF">GCM10023095_04120</name>
</gene>
<evidence type="ECO:0000313" key="2">
    <source>
        <dbReference type="Proteomes" id="UP001501321"/>
    </source>
</evidence>
<dbReference type="RefSeq" id="WP_345009556.1">
    <property type="nucleotide sequence ID" value="NZ_BAABFC010000001.1"/>
</dbReference>
<dbReference type="Proteomes" id="UP001501321">
    <property type="component" value="Unassembled WGS sequence"/>
</dbReference>
<comment type="caution">
    <text evidence="1">The sequence shown here is derived from an EMBL/GenBank/DDBJ whole genome shotgun (WGS) entry which is preliminary data.</text>
</comment>
<name>A0ABP8PVP5_9GAMM</name>
<sequence length="100" mass="11280">MKSIFKDHYVRHSTIQRRISTIHMVNDVVGDGKFIPLIAEDLRELADMIDRQEAGCAGAQVFISRHGTEITFTGHSMTNEVRREDHPVFTRGPDGCAIEV</sequence>